<organism evidence="2 3">
    <name type="scientific">Microbacterium schleiferi</name>
    <dbReference type="NCBI Taxonomy" id="69362"/>
    <lineage>
        <taxon>Bacteria</taxon>
        <taxon>Bacillati</taxon>
        <taxon>Actinomycetota</taxon>
        <taxon>Actinomycetes</taxon>
        <taxon>Micrococcales</taxon>
        <taxon>Microbacteriaceae</taxon>
        <taxon>Microbacterium</taxon>
    </lineage>
</organism>
<dbReference type="Gene3D" id="3.30.565.10">
    <property type="entry name" value="Histidine kinase-like ATPase, C-terminal domain"/>
    <property type="match status" value="1"/>
</dbReference>
<keyword evidence="1" id="KW-1133">Transmembrane helix</keyword>
<evidence type="ECO:0000313" key="3">
    <source>
        <dbReference type="Proteomes" id="UP001351900"/>
    </source>
</evidence>
<protein>
    <recommendedName>
        <fullName evidence="4">Signal transduction histidine kinase</fullName>
    </recommendedName>
</protein>
<dbReference type="RefSeq" id="WP_331790323.1">
    <property type="nucleotide sequence ID" value="NZ_BAAAUO010000003.1"/>
</dbReference>
<keyword evidence="3" id="KW-1185">Reference proteome</keyword>
<proteinExistence type="predicted"/>
<feature type="transmembrane region" description="Helical" evidence="1">
    <location>
        <begin position="31"/>
        <end position="49"/>
    </location>
</feature>
<feature type="transmembrane region" description="Helical" evidence="1">
    <location>
        <begin position="317"/>
        <end position="336"/>
    </location>
</feature>
<keyword evidence="1" id="KW-0812">Transmembrane</keyword>
<name>A0ABU7V1F6_9MICO</name>
<sequence>MTIEGGRGSGLGGVVAIWWRAVTDGAFYNRWSAFLSFVLAAVVGVPTLHGASVEGYLQAVVVGGLAWFVLAALAMPAVFAERRLRSRWARGVVVLTTLVAVCIIRTPLNDVLSIWIWGIGTTGAFGPRAVTNVISGLALFSLVSIALSEYGRRRAINARLERALAPMRARLERAHAQAAEVDEVLAATVRRLRASRDAMLARPVDFETVRNYAEEVRRESHLLEARADAAVASAPPSGPVSIVTEKRRSVSDRLMAPPWLSVALIYALATLPFSIMQGGIAIAAVGFVGLVLIDLTAGLATRRLLPAPGAPWRPLSFLLVWVLAGGAVVAMSLVLLPTIGMVGLVGSIAIPGLAIVISVCTDALREANRAAARSQSLLAQAAQDVATESARASDPLRHAVGILHGGVQGQCVILAAQADEQQPTASEVAHFRARTDAAFYRLRGPVNEQEVDRGSRHGPLGSLGRVISAWRAVLDISYTAPAEATVALSDPETDARAAEVVTEAFVNAVKHSGAREATVRLSVSTEGNLVVTAASPGTLPAADRRASGIGTRRRNTRIIQVGADVVLESVLPVTSDPTEPPASATQEVTS</sequence>
<feature type="transmembrane region" description="Helical" evidence="1">
    <location>
        <begin position="129"/>
        <end position="147"/>
    </location>
</feature>
<dbReference type="EMBL" id="JAZHOV010000001">
    <property type="protein sequence ID" value="MEF2253522.1"/>
    <property type="molecule type" value="Genomic_DNA"/>
</dbReference>
<accession>A0ABU7V1F6</accession>
<dbReference type="InterPro" id="IPR036890">
    <property type="entry name" value="HATPase_C_sf"/>
</dbReference>
<evidence type="ECO:0000313" key="2">
    <source>
        <dbReference type="EMBL" id="MEF2253522.1"/>
    </source>
</evidence>
<feature type="transmembrane region" description="Helical" evidence="1">
    <location>
        <begin position="55"/>
        <end position="80"/>
    </location>
</feature>
<evidence type="ECO:0000256" key="1">
    <source>
        <dbReference type="SAM" id="Phobius"/>
    </source>
</evidence>
<feature type="transmembrane region" description="Helical" evidence="1">
    <location>
        <begin position="342"/>
        <end position="364"/>
    </location>
</feature>
<reference evidence="2 3" key="1">
    <citation type="submission" date="2024-01" db="EMBL/GenBank/DDBJ databases">
        <title>the genome sequence of strain Microbacterium schleiferi NBRC 15075.</title>
        <authorList>
            <person name="Ding Y."/>
            <person name="Zhang G."/>
        </authorList>
    </citation>
    <scope>NUCLEOTIDE SEQUENCE [LARGE SCALE GENOMIC DNA]</scope>
    <source>
        <strain evidence="2 3">NBRC 15075</strain>
    </source>
</reference>
<evidence type="ECO:0008006" key="4">
    <source>
        <dbReference type="Google" id="ProtNLM"/>
    </source>
</evidence>
<feature type="transmembrane region" description="Helical" evidence="1">
    <location>
        <begin position="92"/>
        <end position="117"/>
    </location>
</feature>
<keyword evidence="1" id="KW-0472">Membrane</keyword>
<feature type="transmembrane region" description="Helical" evidence="1">
    <location>
        <begin position="281"/>
        <end position="305"/>
    </location>
</feature>
<comment type="caution">
    <text evidence="2">The sequence shown here is derived from an EMBL/GenBank/DDBJ whole genome shotgun (WGS) entry which is preliminary data.</text>
</comment>
<gene>
    <name evidence="2" type="ORF">V2V91_00035</name>
</gene>
<dbReference type="Proteomes" id="UP001351900">
    <property type="component" value="Unassembled WGS sequence"/>
</dbReference>
<feature type="transmembrane region" description="Helical" evidence="1">
    <location>
        <begin position="256"/>
        <end position="275"/>
    </location>
</feature>